<evidence type="ECO:0000313" key="2">
    <source>
        <dbReference type="EMBL" id="KAJ4433908.1"/>
    </source>
</evidence>
<feature type="region of interest" description="Disordered" evidence="1">
    <location>
        <begin position="393"/>
        <end position="414"/>
    </location>
</feature>
<evidence type="ECO:0000313" key="3">
    <source>
        <dbReference type="Proteomes" id="UP001148838"/>
    </source>
</evidence>
<sequence length="729" mass="83475">MMMMMVMMMMVMVVMLIMMVMVIMLIMMMVKMMLITVMTDDAGEDDDDNDDSDDTDGSDDDNNGHDNSEVGDNGDSDDICGGDDKDDGNSDDAGDDSEDDGDDNGEGNGDSDYDDDIDGGGDDDDDGHGDDADNDDDSENFLNWLFNDAVSTTRLFRVDDIDDGEMRPRIRHRLPRIHITVGGTSEKTQPVEKLLSSGLLSKKLKDRILKTDILSVVLYGSETCTLTQLRTDVKEYRRSDSRRKTRPSKVYNIIVDGMALLAEELVLRDILLELNVNCEQYRRKINANKTKTMVFGRKIKEVWHCMEHKYGHEEVKRKRLETFEMWIRRRMERVKWTDRIRNEAVLERVGEGRIMLKLIRKRKRNWLCYWLRRNRLLKDAVERLPIRDSNTLPAREQVARESTRAPQSTGDGARLGEARGGCARNCYVRSEGGRTLPNLPDVRPNGDIQIIREDTHRNFSNYGLVIKEEMQVKFSQSVSQSCVAVKPASRPERDFSCVRNCGARSPEFECSGPQLGDLSSKFSGSSLKVCGSRFCERNCHNPGDLRNYAVKLTGFLEFGKDATTLPPRGFDGSLSILLNEGCDWLLTGEDKISVTVRKTFIYDNQLEVGSRRKIFGAKRDEVTGEWRKLHNTELHALYSSPDIIRNIKSRRLRWAGHVARMGVSRNEYRVLVERPKGKGPLGRPRRRWEDNIEMDLREMGYDVRDWINLAQDRDQWRAFVRAAMNLRVP</sequence>
<keyword evidence="3" id="KW-1185">Reference proteome</keyword>
<feature type="region of interest" description="Disordered" evidence="1">
    <location>
        <begin position="44"/>
        <end position="136"/>
    </location>
</feature>
<evidence type="ECO:0000256" key="1">
    <source>
        <dbReference type="SAM" id="MobiDB-lite"/>
    </source>
</evidence>
<name>A0ABQ8SIN9_PERAM</name>
<gene>
    <name evidence="2" type="ORF">ANN_16221</name>
</gene>
<feature type="compositionally biased region" description="Acidic residues" evidence="1">
    <location>
        <begin position="72"/>
        <end position="136"/>
    </location>
</feature>
<comment type="caution">
    <text evidence="2">The sequence shown here is derived from an EMBL/GenBank/DDBJ whole genome shotgun (WGS) entry which is preliminary data.</text>
</comment>
<reference evidence="2 3" key="1">
    <citation type="journal article" date="2022" name="Allergy">
        <title>Genome assembly and annotation of Periplaneta americana reveal a comprehensive cockroach allergen profile.</title>
        <authorList>
            <person name="Wang L."/>
            <person name="Xiong Q."/>
            <person name="Saelim N."/>
            <person name="Wang L."/>
            <person name="Nong W."/>
            <person name="Wan A.T."/>
            <person name="Shi M."/>
            <person name="Liu X."/>
            <person name="Cao Q."/>
            <person name="Hui J.H.L."/>
            <person name="Sookrung N."/>
            <person name="Leung T.F."/>
            <person name="Tungtrongchitr A."/>
            <person name="Tsui S.K.W."/>
        </authorList>
    </citation>
    <scope>NUCLEOTIDE SEQUENCE [LARGE SCALE GENOMIC DNA]</scope>
    <source>
        <strain evidence="2">PWHHKU_190912</strain>
    </source>
</reference>
<dbReference type="EMBL" id="JAJSOF020000027">
    <property type="protein sequence ID" value="KAJ4433908.1"/>
    <property type="molecule type" value="Genomic_DNA"/>
</dbReference>
<protein>
    <submittedName>
        <fullName evidence="2">Uncharacterized protein</fullName>
    </submittedName>
</protein>
<accession>A0ABQ8SIN9</accession>
<feature type="compositionally biased region" description="Acidic residues" evidence="1">
    <location>
        <begin position="44"/>
        <end position="61"/>
    </location>
</feature>
<dbReference type="Proteomes" id="UP001148838">
    <property type="component" value="Unassembled WGS sequence"/>
</dbReference>
<proteinExistence type="predicted"/>
<organism evidence="2 3">
    <name type="scientific">Periplaneta americana</name>
    <name type="common">American cockroach</name>
    <name type="synonym">Blatta americana</name>
    <dbReference type="NCBI Taxonomy" id="6978"/>
    <lineage>
        <taxon>Eukaryota</taxon>
        <taxon>Metazoa</taxon>
        <taxon>Ecdysozoa</taxon>
        <taxon>Arthropoda</taxon>
        <taxon>Hexapoda</taxon>
        <taxon>Insecta</taxon>
        <taxon>Pterygota</taxon>
        <taxon>Neoptera</taxon>
        <taxon>Polyneoptera</taxon>
        <taxon>Dictyoptera</taxon>
        <taxon>Blattodea</taxon>
        <taxon>Blattoidea</taxon>
        <taxon>Blattidae</taxon>
        <taxon>Blattinae</taxon>
        <taxon>Periplaneta</taxon>
    </lineage>
</organism>